<protein>
    <recommendedName>
        <fullName evidence="1">Glycosyltransferase 2-like domain-containing protein</fullName>
    </recommendedName>
</protein>
<sequence length="344" mass="39741">MGSNLLIDQMLVSVVVPVYGVEKYIERCFKSVEEQTYPYLECLFIDDCSLDNSRNILESLIDQYEGVIDFKIVSHQKNKGLSGARNTGLLASNGEYVYFLDSDDDIPKDSISNLVQTLDKVNGFVEMVQGSTMIFQGEKIFNRYVLSSRLPSVIHGNAQIRTNILERKTPVTAWNRLISRKFLLENNLYFKEGIIHEDEYWGFQLARKIDSIAYCFDVTYNHYINPNSITTSGYKKSLDNWLFILSLISDEINENSREEKIFYLKSGYSGVFLKSLKFVNKEEAKLYIGKLYEVCLGNEWVSSDLFAKMYCSLYNLPYFVQNFIVKVVPVRVLFTRFLLSMVAK</sequence>
<dbReference type="Pfam" id="PF00535">
    <property type="entry name" value="Glycos_transf_2"/>
    <property type="match status" value="1"/>
</dbReference>
<dbReference type="InterPro" id="IPR029044">
    <property type="entry name" value="Nucleotide-diphossugar_trans"/>
</dbReference>
<reference evidence="2 3" key="1">
    <citation type="submission" date="2021-12" db="EMBL/GenBank/DDBJ databases">
        <title>Genome sequencing of bacteria with rrn-lacking chromosome and rrn-plasmid.</title>
        <authorList>
            <person name="Anda M."/>
            <person name="Iwasaki W."/>
        </authorList>
    </citation>
    <scope>NUCLEOTIDE SEQUENCE [LARGE SCALE GENOMIC DNA]</scope>
    <source>
        <strain evidence="2 3">NBRC 101262</strain>
    </source>
</reference>
<dbReference type="InterPro" id="IPR001173">
    <property type="entry name" value="Glyco_trans_2-like"/>
</dbReference>
<keyword evidence="3" id="KW-1185">Reference proteome</keyword>
<proteinExistence type="predicted"/>
<dbReference type="PANTHER" id="PTHR22916">
    <property type="entry name" value="GLYCOSYLTRANSFERASE"/>
    <property type="match status" value="1"/>
</dbReference>
<dbReference type="CDD" id="cd00761">
    <property type="entry name" value="Glyco_tranf_GTA_type"/>
    <property type="match status" value="1"/>
</dbReference>
<gene>
    <name evidence="2" type="ORF">PEPS_22910</name>
</gene>
<dbReference type="PANTHER" id="PTHR22916:SF3">
    <property type="entry name" value="UDP-GLCNAC:BETAGAL BETA-1,3-N-ACETYLGLUCOSAMINYLTRANSFERASE-LIKE PROTEIN 1"/>
    <property type="match status" value="1"/>
</dbReference>
<evidence type="ECO:0000259" key="1">
    <source>
        <dbReference type="Pfam" id="PF00535"/>
    </source>
</evidence>
<organism evidence="2 3">
    <name type="scientific">Persicobacter psychrovividus</name>
    <dbReference type="NCBI Taxonomy" id="387638"/>
    <lineage>
        <taxon>Bacteria</taxon>
        <taxon>Pseudomonadati</taxon>
        <taxon>Bacteroidota</taxon>
        <taxon>Cytophagia</taxon>
        <taxon>Cytophagales</taxon>
        <taxon>Persicobacteraceae</taxon>
        <taxon>Persicobacter</taxon>
    </lineage>
</organism>
<dbReference type="EMBL" id="AP025292">
    <property type="protein sequence ID" value="BDD00011.1"/>
    <property type="molecule type" value="Genomic_DNA"/>
</dbReference>
<name>A0ABN6L9Y2_9BACT</name>
<accession>A0ABN6L9Y2</accession>
<evidence type="ECO:0000313" key="2">
    <source>
        <dbReference type="EMBL" id="BDD00011.1"/>
    </source>
</evidence>
<feature type="domain" description="Glycosyltransferase 2-like" evidence="1">
    <location>
        <begin position="13"/>
        <end position="146"/>
    </location>
</feature>
<dbReference type="SUPFAM" id="SSF53448">
    <property type="entry name" value="Nucleotide-diphospho-sugar transferases"/>
    <property type="match status" value="1"/>
</dbReference>
<dbReference type="Gene3D" id="3.90.550.10">
    <property type="entry name" value="Spore Coat Polysaccharide Biosynthesis Protein SpsA, Chain A"/>
    <property type="match status" value="1"/>
</dbReference>
<dbReference type="Proteomes" id="UP001354989">
    <property type="component" value="Chromosome"/>
</dbReference>
<evidence type="ECO:0000313" key="3">
    <source>
        <dbReference type="Proteomes" id="UP001354989"/>
    </source>
</evidence>